<protein>
    <submittedName>
        <fullName evidence="1">Uncharacterized protein</fullName>
    </submittedName>
</protein>
<proteinExistence type="predicted"/>
<sequence length="565" mass="63593">MDTGLQLDLSQWMESIHSVASEIQLSGATVTSLTYRCKIWGRKGVGWSLISMVNYMQLAMKCQRCISNIHLTFINIIQMGISMIDSSTNYTNLYETLPVDKPTICIFLFWIATGFKFMHLAAGGSFYLPILVAAKDLRWTVTRMQANVPWEIAKMLRRPNACSNDLQVLIERRIIPMISHLHKALSLSIPGAFVAMDREVDWTCIRDTDRLFDGVNTNNYQLPSQCKSAGRSCLDPCWDETLSLGRITSHLSFGDVGAATELPSPPSPSVRLPHLSEFFNDSTSIKTLPKLISIGTAFNREAPENRHNPVSSDKVKNLLWTIEHAVRIRDTEHLKEKLSMFYPTRIKQPDTYIKIPMSILPGALEICNLDGSLMVFICNFMPPSMCDTLFPLLKSAFDCLEVFKNRTVLSISQETQDPEAGNMAPADTHPLDLVAAAGRTNLTQTLPYMSRKTFEYEQLYLNIQNNLREVFEWIEQTVTHYLPDDYTVLAELVDILPNVCGSPVNPFLSLVVNINVCTIGHRDSKDFRLCLVLPISNFVGGGLVMRVQGIVVEMRNGDFACFRSD</sequence>
<dbReference type="Gene3D" id="3.60.130.30">
    <property type="match status" value="1"/>
</dbReference>
<dbReference type="Proteomes" id="UP000714275">
    <property type="component" value="Unassembled WGS sequence"/>
</dbReference>
<keyword evidence="2" id="KW-1185">Reference proteome</keyword>
<dbReference type="AlphaFoldDB" id="A0A9P6ZMH7"/>
<evidence type="ECO:0000313" key="1">
    <source>
        <dbReference type="EMBL" id="KAG1771395.1"/>
    </source>
</evidence>
<gene>
    <name evidence="1" type="ORF">EV702DRAFT_977391</name>
</gene>
<comment type="caution">
    <text evidence="1">The sequence shown here is derived from an EMBL/GenBank/DDBJ whole genome shotgun (WGS) entry which is preliminary data.</text>
</comment>
<evidence type="ECO:0000313" key="2">
    <source>
        <dbReference type="Proteomes" id="UP000714275"/>
    </source>
</evidence>
<accession>A0A9P6ZMH7</accession>
<name>A0A9P6ZMH7_9AGAM</name>
<reference evidence="1" key="1">
    <citation type="journal article" date="2020" name="New Phytol.">
        <title>Comparative genomics reveals dynamic genome evolution in host specialist ectomycorrhizal fungi.</title>
        <authorList>
            <person name="Lofgren L.A."/>
            <person name="Nguyen N.H."/>
            <person name="Vilgalys R."/>
            <person name="Ruytinx J."/>
            <person name="Liao H.L."/>
            <person name="Branco S."/>
            <person name="Kuo A."/>
            <person name="LaButti K."/>
            <person name="Lipzen A."/>
            <person name="Andreopoulos W."/>
            <person name="Pangilinan J."/>
            <person name="Riley R."/>
            <person name="Hundley H."/>
            <person name="Na H."/>
            <person name="Barry K."/>
            <person name="Grigoriev I.V."/>
            <person name="Stajich J.E."/>
            <person name="Kennedy P.G."/>
        </authorList>
    </citation>
    <scope>NUCLEOTIDE SEQUENCE</scope>
    <source>
        <strain evidence="1">DOB743</strain>
    </source>
</reference>
<dbReference type="OrthoDB" id="2690740at2759"/>
<organism evidence="1 2">
    <name type="scientific">Suillus placidus</name>
    <dbReference type="NCBI Taxonomy" id="48579"/>
    <lineage>
        <taxon>Eukaryota</taxon>
        <taxon>Fungi</taxon>
        <taxon>Dikarya</taxon>
        <taxon>Basidiomycota</taxon>
        <taxon>Agaricomycotina</taxon>
        <taxon>Agaricomycetes</taxon>
        <taxon>Agaricomycetidae</taxon>
        <taxon>Boletales</taxon>
        <taxon>Suillineae</taxon>
        <taxon>Suillaceae</taxon>
        <taxon>Suillus</taxon>
    </lineage>
</organism>
<dbReference type="EMBL" id="JABBWD010000059">
    <property type="protein sequence ID" value="KAG1771395.1"/>
    <property type="molecule type" value="Genomic_DNA"/>
</dbReference>